<comment type="caution">
    <text evidence="1">The sequence shown here is derived from an EMBL/GenBank/DDBJ whole genome shotgun (WGS) entry which is preliminary data.</text>
</comment>
<proteinExistence type="predicted"/>
<dbReference type="InterPro" id="IPR011050">
    <property type="entry name" value="Pectin_lyase_fold/virulence"/>
</dbReference>
<keyword evidence="2" id="KW-1185">Reference proteome</keyword>
<organism evidence="1 2">
    <name type="scientific">Bosea caraganae</name>
    <dbReference type="NCBI Taxonomy" id="2763117"/>
    <lineage>
        <taxon>Bacteria</taxon>
        <taxon>Pseudomonadati</taxon>
        <taxon>Pseudomonadota</taxon>
        <taxon>Alphaproteobacteria</taxon>
        <taxon>Hyphomicrobiales</taxon>
        <taxon>Boseaceae</taxon>
        <taxon>Bosea</taxon>
    </lineage>
</organism>
<dbReference type="Proteomes" id="UP000255207">
    <property type="component" value="Unassembled WGS sequence"/>
</dbReference>
<evidence type="ECO:0000313" key="2">
    <source>
        <dbReference type="Proteomes" id="UP000255207"/>
    </source>
</evidence>
<name>A0A370L4T7_9HYPH</name>
<sequence>MATIRYTKAGGGRADGSNWADAKPLAALDQDLRRAAAADSFLLGFDRDREDPVFWSQIGIVLNRPGAAQRPIRLAVGYVGHQDDVQPIEPQSASTCFINSAISPLKRAGPAMTGEPYLKFSNAAGFIDVAGFTVRGAPNDGFIRFDQAASPYSQVSLRGIHAERVGRVIETLRGARLSNVVIENCSAFAVARGFARFRSIENSILRNIVADGGGLDGTGENVCQMLAFETASNITLDSVFLNNAVNMSGAGEGKRSNYVQGDGIVCERETSDFTFRNCHVSAMGDGGFDLKTRNVTMEDCSALRCKFGLRIWSDGTNVVRRTAIHSPRPAGPNHGACVWFAGKADLIDCDLQAGAYSAVFQSGEGGSGAPKLRLFGGSIRTDGNFPMLVGSGGGVVELNDVAVNGEMRTATLKL</sequence>
<accession>A0A370L4T7</accession>
<evidence type="ECO:0008006" key="3">
    <source>
        <dbReference type="Google" id="ProtNLM"/>
    </source>
</evidence>
<dbReference type="OrthoDB" id="475207at2"/>
<dbReference type="InterPro" id="IPR012334">
    <property type="entry name" value="Pectin_lyas_fold"/>
</dbReference>
<gene>
    <name evidence="1" type="ORF">DWE98_14345</name>
</gene>
<protein>
    <recommendedName>
        <fullName evidence="3">Right-handed parallel beta-helix repeat-containing protein</fullName>
    </recommendedName>
</protein>
<reference evidence="2" key="1">
    <citation type="submission" date="2018-07" db="EMBL/GenBank/DDBJ databases">
        <authorList>
            <person name="Safronova V.I."/>
            <person name="Chirak E.R."/>
            <person name="Sazanova A.L."/>
        </authorList>
    </citation>
    <scope>NUCLEOTIDE SEQUENCE [LARGE SCALE GENOMIC DNA]</scope>
    <source>
        <strain evidence="2">RCAM04685</strain>
    </source>
</reference>
<dbReference type="SUPFAM" id="SSF51126">
    <property type="entry name" value="Pectin lyase-like"/>
    <property type="match status" value="1"/>
</dbReference>
<dbReference type="Gene3D" id="2.160.20.10">
    <property type="entry name" value="Single-stranded right-handed beta-helix, Pectin lyase-like"/>
    <property type="match status" value="1"/>
</dbReference>
<dbReference type="EMBL" id="QQTP01000007">
    <property type="protein sequence ID" value="RDJ24097.1"/>
    <property type="molecule type" value="Genomic_DNA"/>
</dbReference>
<dbReference type="RefSeq" id="WP_114829959.1">
    <property type="nucleotide sequence ID" value="NZ_QQTO01000007.1"/>
</dbReference>
<evidence type="ECO:0000313" key="1">
    <source>
        <dbReference type="EMBL" id="RDJ24097.1"/>
    </source>
</evidence>
<dbReference type="AlphaFoldDB" id="A0A370L4T7"/>